<organism evidence="2 3">
    <name type="scientific">Rhodoferax koreensis</name>
    <dbReference type="NCBI Taxonomy" id="1842727"/>
    <lineage>
        <taxon>Bacteria</taxon>
        <taxon>Pseudomonadati</taxon>
        <taxon>Pseudomonadota</taxon>
        <taxon>Betaproteobacteria</taxon>
        <taxon>Burkholderiales</taxon>
        <taxon>Comamonadaceae</taxon>
        <taxon>Rhodoferax</taxon>
    </lineage>
</organism>
<sequence>MDIQHHPELLDRLASQYALGSLRAGARRRLEAMAREQPPVRAALLIWQARLASLAELQPAQRPAPEVWTRIDNLVAADVVRQSMQAGATRQAPARGGWLGSLGLWRGLAASGVAAAVLALVNTAQVRERLGQEVATLQTRLATTPQIQYVAVLVHAQPGTTEDTASMLVTFDAQNGQLVLQRVGNYQETPDKSLQLWALPPSGAPRSLGVLGRDRVLRIPAGPGEVREVPALAISLEPRGGVPGAGGPTGPVLFKGALIQKTS</sequence>
<dbReference type="STRING" id="1842727.RD110_07545"/>
<dbReference type="GO" id="GO:0016989">
    <property type="term" value="F:sigma factor antagonist activity"/>
    <property type="evidence" value="ECO:0007669"/>
    <property type="project" value="TreeGrafter"/>
</dbReference>
<dbReference type="Pfam" id="PF10099">
    <property type="entry name" value="RskA_C"/>
    <property type="match status" value="1"/>
</dbReference>
<gene>
    <name evidence="2" type="ORF">RD110_07545</name>
</gene>
<keyword evidence="3" id="KW-1185">Reference proteome</keyword>
<dbReference type="InterPro" id="IPR051474">
    <property type="entry name" value="Anti-sigma-K/W_factor"/>
</dbReference>
<proteinExistence type="predicted"/>
<accession>A0A1P8JTJ2</accession>
<reference evidence="2 3" key="1">
    <citation type="submission" date="2017-01" db="EMBL/GenBank/DDBJ databases">
        <authorList>
            <person name="Mah S.A."/>
            <person name="Swanson W.J."/>
            <person name="Moy G.W."/>
            <person name="Vacquier V.D."/>
        </authorList>
    </citation>
    <scope>NUCLEOTIDE SEQUENCE [LARGE SCALE GENOMIC DNA]</scope>
    <source>
        <strain evidence="2 3">DCY110</strain>
    </source>
</reference>
<evidence type="ECO:0000259" key="1">
    <source>
        <dbReference type="Pfam" id="PF10099"/>
    </source>
</evidence>
<dbReference type="RefSeq" id="WP_076198177.1">
    <property type="nucleotide sequence ID" value="NZ_CP019236.1"/>
</dbReference>
<evidence type="ECO:0000313" key="3">
    <source>
        <dbReference type="Proteomes" id="UP000186609"/>
    </source>
</evidence>
<dbReference type="KEGG" id="rhy:RD110_07545"/>
<dbReference type="EMBL" id="CP019236">
    <property type="protein sequence ID" value="APW37066.1"/>
    <property type="molecule type" value="Genomic_DNA"/>
</dbReference>
<dbReference type="PANTHER" id="PTHR37461:SF1">
    <property type="entry name" value="ANTI-SIGMA-K FACTOR RSKA"/>
    <property type="match status" value="1"/>
</dbReference>
<dbReference type="PANTHER" id="PTHR37461">
    <property type="entry name" value="ANTI-SIGMA-K FACTOR RSKA"/>
    <property type="match status" value="1"/>
</dbReference>
<dbReference type="GO" id="GO:0005886">
    <property type="term" value="C:plasma membrane"/>
    <property type="evidence" value="ECO:0007669"/>
    <property type="project" value="InterPro"/>
</dbReference>
<dbReference type="AlphaFoldDB" id="A0A1P8JTJ2"/>
<protein>
    <submittedName>
        <fullName evidence="2">RNA polymerase subunit sigma-70</fullName>
    </submittedName>
</protein>
<feature type="domain" description="Anti-sigma K factor RskA C-terminal" evidence="1">
    <location>
        <begin position="112"/>
        <end position="252"/>
    </location>
</feature>
<dbReference type="Proteomes" id="UP000186609">
    <property type="component" value="Chromosome"/>
</dbReference>
<name>A0A1P8JTJ2_9BURK</name>
<evidence type="ECO:0000313" key="2">
    <source>
        <dbReference type="EMBL" id="APW37066.1"/>
    </source>
</evidence>
<dbReference type="OrthoDB" id="8617430at2"/>
<dbReference type="InterPro" id="IPR018764">
    <property type="entry name" value="RskA_C"/>
</dbReference>
<dbReference type="GO" id="GO:0006417">
    <property type="term" value="P:regulation of translation"/>
    <property type="evidence" value="ECO:0007669"/>
    <property type="project" value="TreeGrafter"/>
</dbReference>